<comment type="caution">
    <text evidence="1">The sequence shown here is derived from an EMBL/GenBank/DDBJ whole genome shotgun (WGS) entry which is preliminary data.</text>
</comment>
<dbReference type="EMBL" id="AMZH03004921">
    <property type="protein sequence ID" value="RRT67757.1"/>
    <property type="molecule type" value="Genomic_DNA"/>
</dbReference>
<accession>A0A426ZUV2</accession>
<evidence type="ECO:0000313" key="2">
    <source>
        <dbReference type="Proteomes" id="UP000287651"/>
    </source>
</evidence>
<name>A0A426ZUV2_ENSVE</name>
<organism evidence="1 2">
    <name type="scientific">Ensete ventricosum</name>
    <name type="common">Abyssinian banana</name>
    <name type="synonym">Musa ensete</name>
    <dbReference type="NCBI Taxonomy" id="4639"/>
    <lineage>
        <taxon>Eukaryota</taxon>
        <taxon>Viridiplantae</taxon>
        <taxon>Streptophyta</taxon>
        <taxon>Embryophyta</taxon>
        <taxon>Tracheophyta</taxon>
        <taxon>Spermatophyta</taxon>
        <taxon>Magnoliopsida</taxon>
        <taxon>Liliopsida</taxon>
        <taxon>Zingiberales</taxon>
        <taxon>Musaceae</taxon>
        <taxon>Ensete</taxon>
    </lineage>
</organism>
<sequence length="112" mass="12725">MWARVKSGHRAEVRTMQWELVGSLPEVSEACWEFAGSSSNGSKAHWEFAGSLSKISKACCEFAGSMPKIMRSLPRWHREFIGRRPRDSPESHQGLLKSLSRVRRVLLDLIIT</sequence>
<proteinExistence type="predicted"/>
<dbReference type="Proteomes" id="UP000287651">
    <property type="component" value="Unassembled WGS sequence"/>
</dbReference>
<protein>
    <submittedName>
        <fullName evidence="1">Uncharacterized protein</fullName>
    </submittedName>
</protein>
<dbReference type="AlphaFoldDB" id="A0A426ZUV2"/>
<reference evidence="1 2" key="1">
    <citation type="journal article" date="2014" name="Agronomy (Basel)">
        <title>A Draft Genome Sequence for Ensete ventricosum, the Drought-Tolerant Tree Against Hunger.</title>
        <authorList>
            <person name="Harrison J."/>
            <person name="Moore K.A."/>
            <person name="Paszkiewicz K."/>
            <person name="Jones T."/>
            <person name="Grant M."/>
            <person name="Ambacheew D."/>
            <person name="Muzemil S."/>
            <person name="Studholme D.J."/>
        </authorList>
    </citation>
    <scope>NUCLEOTIDE SEQUENCE [LARGE SCALE GENOMIC DNA]</scope>
</reference>
<evidence type="ECO:0000313" key="1">
    <source>
        <dbReference type="EMBL" id="RRT67757.1"/>
    </source>
</evidence>
<gene>
    <name evidence="1" type="ORF">B296_00017434</name>
</gene>